<dbReference type="GO" id="GO:0003887">
    <property type="term" value="F:DNA-directed DNA polymerase activity"/>
    <property type="evidence" value="ECO:0007669"/>
    <property type="project" value="UniProtKB-KW"/>
</dbReference>
<evidence type="ECO:0000256" key="6">
    <source>
        <dbReference type="ARBA" id="ARBA00044768"/>
    </source>
</evidence>
<comment type="catalytic activity">
    <reaction evidence="5">
        <text>ssDNA + n NTP = ssDNA/pppN(pN)n-1 hybrid + (n-1) diphosphate.</text>
        <dbReference type="EC" id="2.7.7.102"/>
    </reaction>
</comment>
<evidence type="ECO:0000256" key="2">
    <source>
        <dbReference type="ARBA" id="ARBA00012417"/>
    </source>
</evidence>
<evidence type="ECO:0000256" key="4">
    <source>
        <dbReference type="ARBA" id="ARBA00026139"/>
    </source>
</evidence>
<protein>
    <recommendedName>
        <fullName evidence="4">DNA-directed primase/polymerase protein</fullName>
        <ecNumber evidence="6">2.7.7.102</ecNumber>
        <ecNumber evidence="2">2.7.7.7</ecNumber>
    </recommendedName>
</protein>
<keyword evidence="3" id="KW-0239">DNA-directed DNA polymerase</keyword>
<comment type="catalytic activity">
    <reaction evidence="7">
        <text>DNA(n) + a 2'-deoxyribonucleoside 5'-triphosphate = DNA(n+1) + diphosphate</text>
        <dbReference type="Rhea" id="RHEA:22508"/>
        <dbReference type="Rhea" id="RHEA-COMP:17339"/>
        <dbReference type="Rhea" id="RHEA-COMP:17340"/>
        <dbReference type="ChEBI" id="CHEBI:33019"/>
        <dbReference type="ChEBI" id="CHEBI:61560"/>
        <dbReference type="ChEBI" id="CHEBI:173112"/>
        <dbReference type="EC" id="2.7.7.7"/>
    </reaction>
    <physiologicalReaction direction="left-to-right" evidence="7">
        <dbReference type="Rhea" id="RHEA:22509"/>
    </physiologicalReaction>
</comment>
<dbReference type="PANTHER" id="PTHR31399:SF0">
    <property type="entry name" value="DNA-DIRECTED PRIMASE_POLYMERASE PROTEIN"/>
    <property type="match status" value="1"/>
</dbReference>
<sequence>MESEHGFWYDYKFHTLIEMLEKYGESSSKATDICIAREYNVEGNRYYYIINKAKFISFYRDEFAPHMYEIVTDKSAIYIDLEYDRQQCYVNWDEIGIRIIIHQLKKFFLRKFHFLKEENIFYLTLDASNAKKFSFHIVMRFLLTEHELMFPNNFDSLKKYMFQFREHLIQFTYNEVNDDAKHLVKYTKNVDVNLENKYFQHLSWNYFCQGVEEAAIPLIERTFIDWKVYSKNRNFRLYQSSKFGDPTRILNFVPKLSKLRFSHRCIVKIYEFSFISKPFSKQCKNIPADVEVLSMNKTCLNDTTIVAVNKCKILEFDYDDLSEQHRKKLESISVLIQNLAVRKGLNIDYNITNMSKLSNNIYCINVLEKYCLIEKKYNSSNRVYFIYNVNTSIVRFKCFKCGKNQFFDIKI</sequence>
<name>A0ABD2X7K8_9HYME</name>
<dbReference type="AlphaFoldDB" id="A0ABD2X7K8"/>
<dbReference type="EC" id="2.7.7.7" evidence="2"/>
<evidence type="ECO:0000256" key="1">
    <source>
        <dbReference type="ARBA" id="ARBA00009762"/>
    </source>
</evidence>
<accession>A0ABD2X7K8</accession>
<keyword evidence="3" id="KW-0808">Transferase</keyword>
<comment type="caution">
    <text evidence="8">The sequence shown here is derived from an EMBL/GenBank/DDBJ whole genome shotgun (WGS) entry which is preliminary data.</text>
</comment>
<dbReference type="Proteomes" id="UP001627154">
    <property type="component" value="Unassembled WGS sequence"/>
</dbReference>
<keyword evidence="3" id="KW-0548">Nucleotidyltransferase</keyword>
<dbReference type="EMBL" id="JBJJXI010000048">
    <property type="protein sequence ID" value="KAL3401275.1"/>
    <property type="molecule type" value="Genomic_DNA"/>
</dbReference>
<evidence type="ECO:0000313" key="9">
    <source>
        <dbReference type="Proteomes" id="UP001627154"/>
    </source>
</evidence>
<evidence type="ECO:0000256" key="3">
    <source>
        <dbReference type="ARBA" id="ARBA00022932"/>
    </source>
</evidence>
<dbReference type="InterPro" id="IPR044917">
    <property type="entry name" value="PRIMPOL"/>
</dbReference>
<proteinExistence type="inferred from homology"/>
<dbReference type="EC" id="2.7.7.102" evidence="6"/>
<evidence type="ECO:0000256" key="7">
    <source>
        <dbReference type="ARBA" id="ARBA00047303"/>
    </source>
</evidence>
<evidence type="ECO:0000313" key="8">
    <source>
        <dbReference type="EMBL" id="KAL3401275.1"/>
    </source>
</evidence>
<reference evidence="8 9" key="1">
    <citation type="journal article" date="2024" name="bioRxiv">
        <title>A reference genome for Trichogramma kaykai: A tiny desert-dwelling parasitoid wasp with competing sex-ratio distorters.</title>
        <authorList>
            <person name="Culotta J."/>
            <person name="Lindsey A.R."/>
        </authorList>
    </citation>
    <scope>NUCLEOTIDE SEQUENCE [LARGE SCALE GENOMIC DNA]</scope>
    <source>
        <strain evidence="8 9">KSX58</strain>
    </source>
</reference>
<dbReference type="PANTHER" id="PTHR31399">
    <property type="entry name" value="DNA-DIRECTED PRIMASE / POLYMERASE PROTEIN"/>
    <property type="match status" value="1"/>
</dbReference>
<comment type="similarity">
    <text evidence="1">Belongs to the eukaryotic-type primase small subunit family.</text>
</comment>
<gene>
    <name evidence="8" type="ORF">TKK_005577</name>
</gene>
<keyword evidence="9" id="KW-1185">Reference proteome</keyword>
<organism evidence="8 9">
    <name type="scientific">Trichogramma kaykai</name>
    <dbReference type="NCBI Taxonomy" id="54128"/>
    <lineage>
        <taxon>Eukaryota</taxon>
        <taxon>Metazoa</taxon>
        <taxon>Ecdysozoa</taxon>
        <taxon>Arthropoda</taxon>
        <taxon>Hexapoda</taxon>
        <taxon>Insecta</taxon>
        <taxon>Pterygota</taxon>
        <taxon>Neoptera</taxon>
        <taxon>Endopterygota</taxon>
        <taxon>Hymenoptera</taxon>
        <taxon>Apocrita</taxon>
        <taxon>Proctotrupomorpha</taxon>
        <taxon>Chalcidoidea</taxon>
        <taxon>Trichogrammatidae</taxon>
        <taxon>Trichogramma</taxon>
    </lineage>
</organism>
<evidence type="ECO:0000256" key="5">
    <source>
        <dbReference type="ARBA" id="ARBA00044677"/>
    </source>
</evidence>